<dbReference type="PROSITE" id="PS50888">
    <property type="entry name" value="BHLH"/>
    <property type="match status" value="1"/>
</dbReference>
<feature type="compositionally biased region" description="Polar residues" evidence="1">
    <location>
        <begin position="136"/>
        <end position="146"/>
    </location>
</feature>
<dbReference type="AlphaFoldDB" id="A0A081KAP4"/>
<dbReference type="GO" id="GO:0046983">
    <property type="term" value="F:protein dimerization activity"/>
    <property type="evidence" value="ECO:0007669"/>
    <property type="project" value="InterPro"/>
</dbReference>
<evidence type="ECO:0000256" key="1">
    <source>
        <dbReference type="SAM" id="MobiDB-lite"/>
    </source>
</evidence>
<accession>A0A081KAP4</accession>
<evidence type="ECO:0000313" key="3">
    <source>
        <dbReference type="EMBL" id="KEI71220.1"/>
    </source>
</evidence>
<dbReference type="SMART" id="SM00353">
    <property type="entry name" value="HLH"/>
    <property type="match status" value="1"/>
</dbReference>
<name>A0A081KAP4_9GAMM</name>
<evidence type="ECO:0000313" key="4">
    <source>
        <dbReference type="Proteomes" id="UP000027997"/>
    </source>
</evidence>
<feature type="region of interest" description="Disordered" evidence="1">
    <location>
        <begin position="53"/>
        <end position="76"/>
    </location>
</feature>
<dbReference type="EMBL" id="JOJP01000001">
    <property type="protein sequence ID" value="KEI71220.1"/>
    <property type="molecule type" value="Genomic_DNA"/>
</dbReference>
<dbReference type="PANTHER" id="PTHR23349:SF68">
    <property type="entry name" value="FI14601P"/>
    <property type="match status" value="1"/>
</dbReference>
<dbReference type="GO" id="GO:0000981">
    <property type="term" value="F:DNA-binding transcription factor activity, RNA polymerase II-specific"/>
    <property type="evidence" value="ECO:0007669"/>
    <property type="project" value="TreeGrafter"/>
</dbReference>
<proteinExistence type="predicted"/>
<comment type="caution">
    <text evidence="3">The sequence shown here is derived from an EMBL/GenBank/DDBJ whole genome shotgun (WGS) entry which is preliminary data.</text>
</comment>
<evidence type="ECO:0000259" key="2">
    <source>
        <dbReference type="PROSITE" id="PS50888"/>
    </source>
</evidence>
<dbReference type="GO" id="GO:0032502">
    <property type="term" value="P:developmental process"/>
    <property type="evidence" value="ECO:0007669"/>
    <property type="project" value="TreeGrafter"/>
</dbReference>
<dbReference type="Proteomes" id="UP000027997">
    <property type="component" value="Unassembled WGS sequence"/>
</dbReference>
<dbReference type="STRING" id="305900.GV64_11125"/>
<organism evidence="3 4">
    <name type="scientific">Endozoicomonas elysicola</name>
    <dbReference type="NCBI Taxonomy" id="305900"/>
    <lineage>
        <taxon>Bacteria</taxon>
        <taxon>Pseudomonadati</taxon>
        <taxon>Pseudomonadota</taxon>
        <taxon>Gammaproteobacteria</taxon>
        <taxon>Oceanospirillales</taxon>
        <taxon>Endozoicomonadaceae</taxon>
        <taxon>Endozoicomonas</taxon>
    </lineage>
</organism>
<dbReference type="InterPro" id="IPR011598">
    <property type="entry name" value="bHLH_dom"/>
</dbReference>
<dbReference type="InterPro" id="IPR036638">
    <property type="entry name" value="HLH_DNA-bd_sf"/>
</dbReference>
<gene>
    <name evidence="3" type="ORF">GV64_11125</name>
</gene>
<feature type="domain" description="BHLH" evidence="2">
    <location>
        <begin position="67"/>
        <end position="118"/>
    </location>
</feature>
<sequence length="146" mass="16732">MNFVEAYHCNTSTRTCGQSHGYDLRQRHPPKGQFRQFDVTEIEVGENKLSEDRNIEAEKSRPKLSKYRRRAANNRERERMQKINNAFDTLREKLPIPLQDKTSKIQVLTEATSYIKTLYGQLGVNPDASNALEPTENMSSSIASKA</sequence>
<dbReference type="SUPFAM" id="SSF47459">
    <property type="entry name" value="HLH, helix-loop-helix DNA-binding domain"/>
    <property type="match status" value="1"/>
</dbReference>
<dbReference type="GO" id="GO:0000977">
    <property type="term" value="F:RNA polymerase II transcription regulatory region sequence-specific DNA binding"/>
    <property type="evidence" value="ECO:0007669"/>
    <property type="project" value="TreeGrafter"/>
</dbReference>
<protein>
    <recommendedName>
        <fullName evidence="2">BHLH domain-containing protein</fullName>
    </recommendedName>
</protein>
<dbReference type="Gene3D" id="4.10.280.10">
    <property type="entry name" value="Helix-loop-helix DNA-binding domain"/>
    <property type="match status" value="1"/>
</dbReference>
<dbReference type="PANTHER" id="PTHR23349">
    <property type="entry name" value="BASIC HELIX-LOOP-HELIX TRANSCRIPTION FACTOR, TWIST"/>
    <property type="match status" value="1"/>
</dbReference>
<dbReference type="InterPro" id="IPR050283">
    <property type="entry name" value="E-box_TF_Regulators"/>
</dbReference>
<reference evidence="3 4" key="1">
    <citation type="submission" date="2014-06" db="EMBL/GenBank/DDBJ databases">
        <title>Whole Genome Sequences of Three Symbiotic Endozoicomonas Bacteria.</title>
        <authorList>
            <person name="Neave M.J."/>
            <person name="Apprill A."/>
            <person name="Voolstra C.R."/>
        </authorList>
    </citation>
    <scope>NUCLEOTIDE SEQUENCE [LARGE SCALE GENOMIC DNA]</scope>
    <source>
        <strain evidence="3 4">DSM 22380</strain>
    </source>
</reference>
<dbReference type="Pfam" id="PF00010">
    <property type="entry name" value="HLH"/>
    <property type="match status" value="1"/>
</dbReference>
<keyword evidence="4" id="KW-1185">Reference proteome</keyword>
<feature type="region of interest" description="Disordered" evidence="1">
    <location>
        <begin position="125"/>
        <end position="146"/>
    </location>
</feature>
<feature type="compositionally biased region" description="Basic residues" evidence="1">
    <location>
        <begin position="62"/>
        <end position="72"/>
    </location>
</feature>